<evidence type="ECO:0000256" key="3">
    <source>
        <dbReference type="ARBA" id="ARBA00022840"/>
    </source>
</evidence>
<keyword evidence="5" id="KW-1185">Reference proteome</keyword>
<dbReference type="Gene3D" id="3.30.420.40">
    <property type="match status" value="2"/>
</dbReference>
<gene>
    <name evidence="4" type="ORF">WR25_11631</name>
</gene>
<dbReference type="GO" id="GO:0140662">
    <property type="term" value="F:ATP-dependent protein folding chaperone"/>
    <property type="evidence" value="ECO:0007669"/>
    <property type="project" value="InterPro"/>
</dbReference>
<dbReference type="PRINTS" id="PR00301">
    <property type="entry name" value="HEATSHOCK70"/>
</dbReference>
<accession>A0A2A2KXZ7</accession>
<dbReference type="SUPFAM" id="SSF100920">
    <property type="entry name" value="Heat shock protein 70kD (HSP70), peptide-binding domain"/>
    <property type="match status" value="1"/>
</dbReference>
<dbReference type="InterPro" id="IPR013126">
    <property type="entry name" value="Hsp_70_fam"/>
</dbReference>
<keyword evidence="3" id="KW-0067">ATP-binding</keyword>
<dbReference type="Gene3D" id="2.60.34.10">
    <property type="entry name" value="Substrate Binding Domain Of DNAk, Chain A, domain 1"/>
    <property type="match status" value="1"/>
</dbReference>
<dbReference type="OrthoDB" id="8059794at2759"/>
<dbReference type="EMBL" id="LIAE01007531">
    <property type="protein sequence ID" value="PAV78709.1"/>
    <property type="molecule type" value="Genomic_DNA"/>
</dbReference>
<dbReference type="PANTHER" id="PTHR19375">
    <property type="entry name" value="HEAT SHOCK PROTEIN 70KDA"/>
    <property type="match status" value="1"/>
</dbReference>
<evidence type="ECO:0000256" key="2">
    <source>
        <dbReference type="ARBA" id="ARBA00022741"/>
    </source>
</evidence>
<dbReference type="Pfam" id="PF00012">
    <property type="entry name" value="HSP70"/>
    <property type="match status" value="1"/>
</dbReference>
<comment type="caution">
    <text evidence="4">The sequence shown here is derived from an EMBL/GenBank/DDBJ whole genome shotgun (WGS) entry which is preliminary data.</text>
</comment>
<reference evidence="4 5" key="1">
    <citation type="journal article" date="2017" name="Curr. Biol.">
        <title>Genome architecture and evolution of a unichromosomal asexual nematode.</title>
        <authorList>
            <person name="Fradin H."/>
            <person name="Zegar C."/>
            <person name="Gutwein M."/>
            <person name="Lucas J."/>
            <person name="Kovtun M."/>
            <person name="Corcoran D."/>
            <person name="Baugh L.R."/>
            <person name="Kiontke K."/>
            <person name="Gunsalus K."/>
            <person name="Fitch D.H."/>
            <person name="Piano F."/>
        </authorList>
    </citation>
    <scope>NUCLEOTIDE SEQUENCE [LARGE SCALE GENOMIC DNA]</scope>
    <source>
        <strain evidence="4">PF1309</strain>
    </source>
</reference>
<protein>
    <submittedName>
        <fullName evidence="4">Uncharacterized protein</fullName>
    </submittedName>
</protein>
<dbReference type="STRING" id="2018661.A0A2A2KXZ7"/>
<comment type="similarity">
    <text evidence="1">Belongs to the heat shock protein 70 family.</text>
</comment>
<dbReference type="Gene3D" id="3.90.640.10">
    <property type="entry name" value="Actin, Chain A, domain 4"/>
    <property type="match status" value="1"/>
</dbReference>
<name>A0A2A2KXZ7_9BILA</name>
<dbReference type="SUPFAM" id="SSF53067">
    <property type="entry name" value="Actin-like ATPase domain"/>
    <property type="match status" value="1"/>
</dbReference>
<dbReference type="Proteomes" id="UP000218231">
    <property type="component" value="Unassembled WGS sequence"/>
</dbReference>
<dbReference type="InterPro" id="IPR043129">
    <property type="entry name" value="ATPase_NBD"/>
</dbReference>
<evidence type="ECO:0000313" key="5">
    <source>
        <dbReference type="Proteomes" id="UP000218231"/>
    </source>
</evidence>
<keyword evidence="2" id="KW-0547">Nucleotide-binding</keyword>
<proteinExistence type="inferred from homology"/>
<sequence>MKSSYSNEVSIFYLHIRKLLRQSNINCLGTFDVSIVKCEGTNKIEVLSTAGHKHLGGQDIDKIIMEYVLNNFKDFPKNNTKMMKRLLEACTEAKITLSSYETTIICIDRVDSDESWELELNRDKFNELCGKVFLGTLDIVNEALKQANLKENNIDRVILAGGSTRIAMVKNLLKEKFGERKIWNRHNPDEVVAKGAALVANSFLNASSNDNIQLLFNDIVPLSIGQRIHGKLMYFAIKRGTRYPCKAEQITVLGQDNQKSVNINIYEGERKQCKYNFKIGNIKLDLKNRNSRRGYETKTIFEIDQNGLLHVTQIEVENGNSASIAIQYDGCPHKDVSIKFETSFYNCFITLGKYRRHCCRSKGA</sequence>
<dbReference type="AlphaFoldDB" id="A0A2A2KXZ7"/>
<dbReference type="InterPro" id="IPR029047">
    <property type="entry name" value="HSP70_peptide-bd_sf"/>
</dbReference>
<evidence type="ECO:0000313" key="4">
    <source>
        <dbReference type="EMBL" id="PAV78709.1"/>
    </source>
</evidence>
<dbReference type="GO" id="GO:0005524">
    <property type="term" value="F:ATP binding"/>
    <property type="evidence" value="ECO:0007669"/>
    <property type="project" value="UniProtKB-KW"/>
</dbReference>
<evidence type="ECO:0000256" key="1">
    <source>
        <dbReference type="ARBA" id="ARBA00007381"/>
    </source>
</evidence>
<organism evidence="4 5">
    <name type="scientific">Diploscapter pachys</name>
    <dbReference type="NCBI Taxonomy" id="2018661"/>
    <lineage>
        <taxon>Eukaryota</taxon>
        <taxon>Metazoa</taxon>
        <taxon>Ecdysozoa</taxon>
        <taxon>Nematoda</taxon>
        <taxon>Chromadorea</taxon>
        <taxon>Rhabditida</taxon>
        <taxon>Rhabditina</taxon>
        <taxon>Rhabditomorpha</taxon>
        <taxon>Rhabditoidea</taxon>
        <taxon>Rhabditidae</taxon>
        <taxon>Diploscapter</taxon>
    </lineage>
</organism>
<dbReference type="FunFam" id="3.90.640.10:FF:000003">
    <property type="entry name" value="Molecular chaperone DnaK"/>
    <property type="match status" value="1"/>
</dbReference>